<comment type="caution">
    <text evidence="3">The sequence shown here is derived from an EMBL/GenBank/DDBJ whole genome shotgun (WGS) entry which is preliminary data.</text>
</comment>
<dbReference type="PRINTS" id="PR01217">
    <property type="entry name" value="PRICHEXTENSN"/>
</dbReference>
<feature type="compositionally biased region" description="Low complexity" evidence="1">
    <location>
        <begin position="346"/>
        <end position="358"/>
    </location>
</feature>
<sequence length="427" mass="43838">MDAVLGLSMTPTSVGLVLVEGHEADGATMDRDAFEVRTGARHTSEQAAEAVRRTEAQAADRGVRLHSIGVTWSEDADDQASALMRSLSESGFDNVVAIRMPEATEALARGIADVIGYQTTAVCVIEPDTVIALVVHAGEGGAVQTVVNHAIDTDASLISWLSSVFAKADWQPEALVVVGSAGGFDEFIPLLEDALSVPVFSPEEAELALARGAALASTSTLDVSFDDFAVAPREPAQRRSVADRRLSPQTGAVALLVAGVVTFVVSVSVAVSLQFSPREEPAGVSPAGAVAEPPVARPSPPAAPPRAVSTPPAAPVLPSPPPEAPPLPVAPPPVVEAAPVDPVLPEAPVEPPYVESPEIAPVDGAPLPGPAAVPQQSAAVAPPVVIPVQPPKKPLHTRILDRLRGIGQPDPEDYAPIVPPPGTPPPG</sequence>
<feature type="compositionally biased region" description="Pro residues" evidence="1">
    <location>
        <begin position="417"/>
        <end position="427"/>
    </location>
</feature>
<evidence type="ECO:0000259" key="2">
    <source>
        <dbReference type="Pfam" id="PF23717"/>
    </source>
</evidence>
<dbReference type="InterPro" id="IPR055583">
    <property type="entry name" value="DUF7159"/>
</dbReference>
<dbReference type="RefSeq" id="WP_255062809.1">
    <property type="nucleotide sequence ID" value="NZ_JANDBD010000010.1"/>
</dbReference>
<keyword evidence="4" id="KW-1185">Reference proteome</keyword>
<feature type="compositionally biased region" description="Pro residues" evidence="1">
    <location>
        <begin position="312"/>
        <end position="330"/>
    </location>
</feature>
<evidence type="ECO:0000313" key="4">
    <source>
        <dbReference type="Proteomes" id="UP001651690"/>
    </source>
</evidence>
<evidence type="ECO:0000313" key="3">
    <source>
        <dbReference type="EMBL" id="MCP9275065.1"/>
    </source>
</evidence>
<proteinExistence type="predicted"/>
<evidence type="ECO:0000256" key="1">
    <source>
        <dbReference type="SAM" id="MobiDB-lite"/>
    </source>
</evidence>
<organism evidence="3 4">
    <name type="scientific">Mycolicibacterium arenosum</name>
    <dbReference type="NCBI Taxonomy" id="2952157"/>
    <lineage>
        <taxon>Bacteria</taxon>
        <taxon>Bacillati</taxon>
        <taxon>Actinomycetota</taxon>
        <taxon>Actinomycetes</taxon>
        <taxon>Mycobacteriales</taxon>
        <taxon>Mycobacteriaceae</taxon>
        <taxon>Mycolicibacterium</taxon>
    </lineage>
</organism>
<feature type="region of interest" description="Disordered" evidence="1">
    <location>
        <begin position="278"/>
        <end position="330"/>
    </location>
</feature>
<feature type="region of interest" description="Disordered" evidence="1">
    <location>
        <begin position="404"/>
        <end position="427"/>
    </location>
</feature>
<accession>A0ABT1M7B5</accession>
<reference evidence="3 4" key="1">
    <citation type="submission" date="2022-06" db="EMBL/GenBank/DDBJ databases">
        <title>Mycolicibacterium sp. CAU 1645 isolated from seawater.</title>
        <authorList>
            <person name="Kim W."/>
        </authorList>
    </citation>
    <scope>NUCLEOTIDE SEQUENCE [LARGE SCALE GENOMIC DNA]</scope>
    <source>
        <strain evidence="3 4">CAU 1645</strain>
    </source>
</reference>
<dbReference type="EMBL" id="JANDBD010000010">
    <property type="protein sequence ID" value="MCP9275065.1"/>
    <property type="molecule type" value="Genomic_DNA"/>
</dbReference>
<feature type="compositionally biased region" description="Pro residues" evidence="1">
    <location>
        <begin position="295"/>
        <end position="304"/>
    </location>
</feature>
<dbReference type="Proteomes" id="UP001651690">
    <property type="component" value="Unassembled WGS sequence"/>
</dbReference>
<dbReference type="Pfam" id="PF23717">
    <property type="entry name" value="DUF7159"/>
    <property type="match status" value="1"/>
</dbReference>
<gene>
    <name evidence="3" type="ORF">NM203_23015</name>
</gene>
<name>A0ABT1M7B5_9MYCO</name>
<feature type="domain" description="DUF7159" evidence="2">
    <location>
        <begin position="2"/>
        <end position="223"/>
    </location>
</feature>
<feature type="region of interest" description="Disordered" evidence="1">
    <location>
        <begin position="346"/>
        <end position="374"/>
    </location>
</feature>
<protein>
    <recommendedName>
        <fullName evidence="2">DUF7159 domain-containing protein</fullName>
    </recommendedName>
</protein>